<accession>A0AAJ8KH33</accession>
<keyword evidence="8" id="KW-1185">Reference proteome</keyword>
<dbReference type="InterPro" id="IPR037185">
    <property type="entry name" value="EmrE-like"/>
</dbReference>
<name>A0AAJ8KH33_9TREE</name>
<dbReference type="SUPFAM" id="SSF103481">
    <property type="entry name" value="Multidrug resistance efflux transporter EmrE"/>
    <property type="match status" value="1"/>
</dbReference>
<evidence type="ECO:0000256" key="6">
    <source>
        <dbReference type="SAM" id="Phobius"/>
    </source>
</evidence>
<evidence type="ECO:0000313" key="7">
    <source>
        <dbReference type="EMBL" id="WVW87093.1"/>
    </source>
</evidence>
<evidence type="ECO:0000256" key="1">
    <source>
        <dbReference type="ARBA" id="ARBA00004141"/>
    </source>
</evidence>
<feature type="transmembrane region" description="Helical" evidence="6">
    <location>
        <begin position="384"/>
        <end position="404"/>
    </location>
</feature>
<dbReference type="EMBL" id="CP144548">
    <property type="protein sequence ID" value="WVW87093.1"/>
    <property type="molecule type" value="Genomic_DNA"/>
</dbReference>
<feature type="compositionally biased region" description="Polar residues" evidence="5">
    <location>
        <begin position="69"/>
        <end position="81"/>
    </location>
</feature>
<dbReference type="PANTHER" id="PTHR12570:SF65">
    <property type="entry name" value="MAGNESIUM TRANSPORTER NIPA9-RELATED"/>
    <property type="match status" value="1"/>
</dbReference>
<proteinExistence type="predicted"/>
<feature type="region of interest" description="Disordered" evidence="5">
    <location>
        <begin position="43"/>
        <end position="99"/>
    </location>
</feature>
<feature type="transmembrane region" description="Helical" evidence="6">
    <location>
        <begin position="352"/>
        <end position="372"/>
    </location>
</feature>
<dbReference type="InterPro" id="IPR008521">
    <property type="entry name" value="Mg_trans_NIPA"/>
</dbReference>
<feature type="transmembrane region" description="Helical" evidence="6">
    <location>
        <begin position="223"/>
        <end position="242"/>
    </location>
</feature>
<keyword evidence="4 6" id="KW-0472">Membrane</keyword>
<feature type="transmembrane region" description="Helical" evidence="6">
    <location>
        <begin position="196"/>
        <end position="217"/>
    </location>
</feature>
<feature type="compositionally biased region" description="Basic and acidic residues" evidence="5">
    <location>
        <begin position="585"/>
        <end position="596"/>
    </location>
</feature>
<reference evidence="7" key="2">
    <citation type="submission" date="2024-02" db="EMBL/GenBank/DDBJ databases">
        <title>Comparative genomics of Cryptococcus and Kwoniella reveals pathogenesis evolution and contrasting modes of karyotype evolution via chromosome fusion or intercentromeric recombination.</title>
        <authorList>
            <person name="Coelho M.A."/>
            <person name="David-Palma M."/>
            <person name="Shea T."/>
            <person name="Bowers K."/>
            <person name="McGinley-Smith S."/>
            <person name="Mohammad A.W."/>
            <person name="Gnirke A."/>
            <person name="Yurkov A.M."/>
            <person name="Nowrousian M."/>
            <person name="Sun S."/>
            <person name="Cuomo C.A."/>
            <person name="Heitman J."/>
        </authorList>
    </citation>
    <scope>NUCLEOTIDE SEQUENCE</scope>
    <source>
        <strain evidence="7">CBS 10118</strain>
    </source>
</reference>
<feature type="compositionally biased region" description="Polar residues" evidence="5">
    <location>
        <begin position="146"/>
        <end position="155"/>
    </location>
</feature>
<protein>
    <recommendedName>
        <fullName evidence="9">DUF803-domain-containing protein</fullName>
    </recommendedName>
</protein>
<feature type="compositionally biased region" description="Polar residues" evidence="5">
    <location>
        <begin position="449"/>
        <end position="460"/>
    </location>
</feature>
<keyword evidence="3 6" id="KW-1133">Transmembrane helix</keyword>
<feature type="compositionally biased region" description="Polar residues" evidence="5">
    <location>
        <begin position="599"/>
        <end position="609"/>
    </location>
</feature>
<dbReference type="AlphaFoldDB" id="A0AAJ8KH33"/>
<feature type="region of interest" description="Disordered" evidence="5">
    <location>
        <begin position="112"/>
        <end position="186"/>
    </location>
</feature>
<evidence type="ECO:0000256" key="5">
    <source>
        <dbReference type="SAM" id="MobiDB-lite"/>
    </source>
</evidence>
<dbReference type="RefSeq" id="XP_065726879.1">
    <property type="nucleotide sequence ID" value="XM_065870807.1"/>
</dbReference>
<feature type="transmembrane region" description="Helical" evidence="6">
    <location>
        <begin position="15"/>
        <end position="34"/>
    </location>
</feature>
<dbReference type="Proteomes" id="UP000092730">
    <property type="component" value="Chromosome 8"/>
</dbReference>
<gene>
    <name evidence="7" type="ORF">I302_109150</name>
</gene>
<comment type="subcellular location">
    <subcellularLocation>
        <location evidence="1">Membrane</location>
        <topology evidence="1">Multi-pass membrane protein</topology>
    </subcellularLocation>
</comment>
<dbReference type="GeneID" id="30212695"/>
<evidence type="ECO:0000256" key="4">
    <source>
        <dbReference type="ARBA" id="ARBA00023136"/>
    </source>
</evidence>
<reference evidence="7" key="1">
    <citation type="submission" date="2013-07" db="EMBL/GenBank/DDBJ databases">
        <authorList>
            <consortium name="The Broad Institute Genome Sequencing Platform"/>
            <person name="Cuomo C."/>
            <person name="Litvintseva A."/>
            <person name="Chen Y."/>
            <person name="Heitman J."/>
            <person name="Sun S."/>
            <person name="Springer D."/>
            <person name="Dromer F."/>
            <person name="Young S.K."/>
            <person name="Zeng Q."/>
            <person name="Gargeya S."/>
            <person name="Fitzgerald M."/>
            <person name="Abouelleil A."/>
            <person name="Alvarado L."/>
            <person name="Berlin A.M."/>
            <person name="Chapman S.B."/>
            <person name="Dewar J."/>
            <person name="Goldberg J."/>
            <person name="Griggs A."/>
            <person name="Gujja S."/>
            <person name="Hansen M."/>
            <person name="Howarth C."/>
            <person name="Imamovic A."/>
            <person name="Larimer J."/>
            <person name="McCowan C."/>
            <person name="Murphy C."/>
            <person name="Pearson M."/>
            <person name="Priest M."/>
            <person name="Roberts A."/>
            <person name="Saif S."/>
            <person name="Shea T."/>
            <person name="Sykes S."/>
            <person name="Wortman J."/>
            <person name="Nusbaum C."/>
            <person name="Birren B."/>
        </authorList>
    </citation>
    <scope>NUCLEOTIDE SEQUENCE</scope>
    <source>
        <strain evidence="7">CBS 10118</strain>
    </source>
</reference>
<evidence type="ECO:0000313" key="8">
    <source>
        <dbReference type="Proteomes" id="UP000092730"/>
    </source>
</evidence>
<feature type="transmembrane region" description="Helical" evidence="6">
    <location>
        <begin position="251"/>
        <end position="269"/>
    </location>
</feature>
<evidence type="ECO:0000256" key="3">
    <source>
        <dbReference type="ARBA" id="ARBA00022989"/>
    </source>
</evidence>
<feature type="compositionally biased region" description="Low complexity" evidence="5">
    <location>
        <begin position="118"/>
        <end position="129"/>
    </location>
</feature>
<feature type="transmembrane region" description="Helical" evidence="6">
    <location>
        <begin position="315"/>
        <end position="332"/>
    </location>
</feature>
<dbReference type="Pfam" id="PF05653">
    <property type="entry name" value="Mg_trans_NIPA"/>
    <property type="match status" value="1"/>
</dbReference>
<evidence type="ECO:0000256" key="2">
    <source>
        <dbReference type="ARBA" id="ARBA00022692"/>
    </source>
</evidence>
<feature type="region of interest" description="Disordered" evidence="5">
    <location>
        <begin position="577"/>
        <end position="609"/>
    </location>
</feature>
<evidence type="ECO:0008006" key="9">
    <source>
        <dbReference type="Google" id="ProtNLM"/>
    </source>
</evidence>
<dbReference type="GO" id="GO:0015095">
    <property type="term" value="F:magnesium ion transmembrane transporter activity"/>
    <property type="evidence" value="ECO:0007669"/>
    <property type="project" value="InterPro"/>
</dbReference>
<keyword evidence="2 6" id="KW-0812">Transmembrane</keyword>
<feature type="transmembrane region" description="Helical" evidence="6">
    <location>
        <begin position="289"/>
        <end position="308"/>
    </location>
</feature>
<dbReference type="KEGG" id="kbi:30212695"/>
<feature type="transmembrane region" description="Helical" evidence="6">
    <location>
        <begin position="410"/>
        <end position="432"/>
    </location>
</feature>
<dbReference type="GO" id="GO:0016020">
    <property type="term" value="C:membrane"/>
    <property type="evidence" value="ECO:0007669"/>
    <property type="project" value="UniProtKB-SubCell"/>
</dbReference>
<organism evidence="7 8">
    <name type="scientific">Kwoniella bestiolae CBS 10118</name>
    <dbReference type="NCBI Taxonomy" id="1296100"/>
    <lineage>
        <taxon>Eukaryota</taxon>
        <taxon>Fungi</taxon>
        <taxon>Dikarya</taxon>
        <taxon>Basidiomycota</taxon>
        <taxon>Agaricomycotina</taxon>
        <taxon>Tremellomycetes</taxon>
        <taxon>Tremellales</taxon>
        <taxon>Cryptococcaceae</taxon>
        <taxon>Kwoniella</taxon>
    </lineage>
</organism>
<feature type="region of interest" description="Disordered" evidence="5">
    <location>
        <begin position="437"/>
        <end position="464"/>
    </location>
</feature>
<dbReference type="PANTHER" id="PTHR12570">
    <property type="match status" value="1"/>
</dbReference>
<sequence length="609" mass="64749">MVNINPISTVSRSSLIGVGIACGGNILISLALTLQKLAHRRNQEAASRGSSSDSDDDQEDQQDRIAGRTYNQQNGHHNSAPSPIPEENTPSPSPRKAIIPQDGTAVIPVVLSSEPLDPNSNFNSSSSSNVKRRSPSPSPLVIPQTKHVQLNSPEPSHQFPESDGSDSADGQPPKNGNGNGTGEGHVKEGEYLKSKLWWLGQILITIGEGGNFLSYGFAPASVVAPLGTVALIANCIFAPLILRERFHKRELFGMALAIIGAITVVWSSNGSNPRLNPSQLIAALKRLPFIIYTILTILLLISLIILSNSSYGHRYLLVDIGVCTLFGGYTVLSTKALSSLLSNDFFGSWNYGITWFLVVMVAGTSIGQVRWLNRALMRFQSKEVIPTQFVFFSLAAIIGSAVLYEEFKDVPFSSFVNFAFGIATTFLGVHLLTSSPSSSPSDESDTDSIHSSSRPGQPQRASSSASLNLLLPSTASTSIGERAPLLIASPSSLQTQTPSSLQQNGRLQSYTYGTNSNATPTSNNIVRLVRIGSNGAGEFSPALGIGSQAGLLLLATTPPSGLGSIGRGRSTSRAMTLGTFAEAPDAERGSSREGRGRRNTSASRRTGRD</sequence>